<dbReference type="InterPro" id="IPR030960">
    <property type="entry name" value="DHQS/DOIS_N"/>
</dbReference>
<keyword evidence="10 18" id="KW-0028">Amino-acid biosynthesis</keyword>
<keyword evidence="15 18" id="KW-0057">Aromatic amino acid biosynthesis</keyword>
<dbReference type="PANTHER" id="PTHR43622:SF7">
    <property type="entry name" value="3-DEHYDROQUINATE SYNTHASE, CHLOROPLASTIC"/>
    <property type="match status" value="1"/>
</dbReference>
<feature type="binding site" evidence="18">
    <location>
        <begin position="141"/>
        <end position="142"/>
    </location>
    <ligand>
        <name>NAD(+)</name>
        <dbReference type="ChEBI" id="CHEBI:57540"/>
    </ligand>
</feature>
<feature type="domain" description="3-dehydroquinate synthase C-terminal" evidence="20">
    <location>
        <begin position="193"/>
        <end position="338"/>
    </location>
</feature>
<evidence type="ECO:0000256" key="13">
    <source>
        <dbReference type="ARBA" id="ARBA00022833"/>
    </source>
</evidence>
<name>A0A524RPR5_9CHRO</name>
<dbReference type="SUPFAM" id="SSF56796">
    <property type="entry name" value="Dehydroquinate synthase-like"/>
    <property type="match status" value="1"/>
</dbReference>
<evidence type="ECO:0000256" key="2">
    <source>
        <dbReference type="ARBA" id="ARBA00001911"/>
    </source>
</evidence>
<dbReference type="GO" id="GO:0008652">
    <property type="term" value="P:amino acid biosynthetic process"/>
    <property type="evidence" value="ECO:0007669"/>
    <property type="project" value="UniProtKB-KW"/>
</dbReference>
<comment type="function">
    <text evidence="18">Catalyzes the conversion of 3-deoxy-D-arabino-heptulosonate 7-phosphate (DAHP) to dehydroquinate (DHQ).</text>
</comment>
<comment type="caution">
    <text evidence="21">The sequence shown here is derived from an EMBL/GenBank/DDBJ whole genome shotgun (WGS) entry which is preliminary data.</text>
</comment>
<dbReference type="InterPro" id="IPR056179">
    <property type="entry name" value="DHQS_C"/>
</dbReference>
<evidence type="ECO:0000256" key="4">
    <source>
        <dbReference type="ARBA" id="ARBA00004496"/>
    </source>
</evidence>
<dbReference type="UniPathway" id="UPA00053">
    <property type="reaction ID" value="UER00085"/>
</dbReference>
<dbReference type="GO" id="GO:0009073">
    <property type="term" value="P:aromatic amino acid family biosynthetic process"/>
    <property type="evidence" value="ECO:0007669"/>
    <property type="project" value="UniProtKB-KW"/>
</dbReference>
<evidence type="ECO:0000313" key="21">
    <source>
        <dbReference type="EMBL" id="TGG93804.1"/>
    </source>
</evidence>
<keyword evidence="14 18" id="KW-0520">NAD</keyword>
<dbReference type="GO" id="GO:0000166">
    <property type="term" value="F:nucleotide binding"/>
    <property type="evidence" value="ECO:0007669"/>
    <property type="project" value="UniProtKB-KW"/>
</dbReference>
<comment type="pathway">
    <text evidence="5 18">Metabolic intermediate biosynthesis; chorismate biosynthesis; chorismate from D-erythrose 4-phosphate and phosphoenolpyruvate: step 2/7.</text>
</comment>
<evidence type="ECO:0000256" key="8">
    <source>
        <dbReference type="ARBA" id="ARBA00017684"/>
    </source>
</evidence>
<evidence type="ECO:0000256" key="6">
    <source>
        <dbReference type="ARBA" id="ARBA00005412"/>
    </source>
</evidence>
<dbReference type="Pfam" id="PF01761">
    <property type="entry name" value="DHQ_synthase"/>
    <property type="match status" value="1"/>
</dbReference>
<dbReference type="Gene3D" id="3.40.50.1970">
    <property type="match status" value="1"/>
</dbReference>
<comment type="cofactor">
    <cofactor evidence="18">
        <name>Co(2+)</name>
        <dbReference type="ChEBI" id="CHEBI:48828"/>
    </cofactor>
    <cofactor evidence="18">
        <name>Zn(2+)</name>
        <dbReference type="ChEBI" id="CHEBI:29105"/>
    </cofactor>
    <text evidence="18">Binds 1 divalent metal cation per subunit. Can use either Co(2+) or Zn(2+).</text>
</comment>
<evidence type="ECO:0000259" key="20">
    <source>
        <dbReference type="Pfam" id="PF24621"/>
    </source>
</evidence>
<dbReference type="GO" id="GO:0046872">
    <property type="term" value="F:metal ion binding"/>
    <property type="evidence" value="ECO:0007669"/>
    <property type="project" value="UniProtKB-KW"/>
</dbReference>
<feature type="binding site" evidence="18">
    <location>
        <position position="154"/>
    </location>
    <ligand>
        <name>NAD(+)</name>
        <dbReference type="ChEBI" id="CHEBI:57540"/>
    </ligand>
</feature>
<protein>
    <recommendedName>
        <fullName evidence="8 18">3-dehydroquinate synthase</fullName>
        <shortName evidence="18">DHQS</shortName>
        <ecNumber evidence="7 18">4.2.3.4</ecNumber>
    </recommendedName>
</protein>
<accession>A0A524RPR5</accession>
<keyword evidence="13 18" id="KW-0862">Zinc</keyword>
<dbReference type="GO" id="GO:0003856">
    <property type="term" value="F:3-dehydroquinate synthase activity"/>
    <property type="evidence" value="ECO:0007669"/>
    <property type="project" value="UniProtKB-UniRule"/>
</dbReference>
<keyword evidence="12 18" id="KW-0547">Nucleotide-binding</keyword>
<evidence type="ECO:0000256" key="17">
    <source>
        <dbReference type="ARBA" id="ARBA00023285"/>
    </source>
</evidence>
<evidence type="ECO:0000256" key="12">
    <source>
        <dbReference type="ARBA" id="ARBA00022741"/>
    </source>
</evidence>
<dbReference type="CDD" id="cd08195">
    <property type="entry name" value="DHQS"/>
    <property type="match status" value="1"/>
</dbReference>
<comment type="similarity">
    <text evidence="6 18">Belongs to the sugar phosphate cyclases superfamily. Dehydroquinate synthase family.</text>
</comment>
<dbReference type="InterPro" id="IPR030963">
    <property type="entry name" value="DHQ_synth_fam"/>
</dbReference>
<keyword evidence="17 18" id="KW-0170">Cobalt</keyword>
<comment type="subcellular location">
    <subcellularLocation>
        <location evidence="4 18">Cytoplasm</location>
    </subcellularLocation>
</comment>
<evidence type="ECO:0000256" key="5">
    <source>
        <dbReference type="ARBA" id="ARBA00004661"/>
    </source>
</evidence>
<dbReference type="GO" id="GO:0009423">
    <property type="term" value="P:chorismate biosynthetic process"/>
    <property type="evidence" value="ECO:0007669"/>
    <property type="project" value="UniProtKB-UniRule"/>
</dbReference>
<organism evidence="21 22">
    <name type="scientific">Aphanocapsa feldmannii 277cV</name>
    <dbReference type="NCBI Taxonomy" id="2507553"/>
    <lineage>
        <taxon>Bacteria</taxon>
        <taxon>Bacillati</taxon>
        <taxon>Cyanobacteriota</taxon>
        <taxon>Cyanophyceae</taxon>
        <taxon>Oscillatoriophycideae</taxon>
        <taxon>Chroococcales</taxon>
        <taxon>Microcystaceae</taxon>
        <taxon>Aphanocapsa</taxon>
    </lineage>
</organism>
<evidence type="ECO:0000256" key="11">
    <source>
        <dbReference type="ARBA" id="ARBA00022723"/>
    </source>
</evidence>
<dbReference type="HAMAP" id="MF_00110">
    <property type="entry name" value="DHQ_synthase"/>
    <property type="match status" value="1"/>
</dbReference>
<dbReference type="EMBL" id="SRMO01000050">
    <property type="protein sequence ID" value="TGG93804.1"/>
    <property type="molecule type" value="Genomic_DNA"/>
</dbReference>
<evidence type="ECO:0000256" key="9">
    <source>
        <dbReference type="ARBA" id="ARBA00022490"/>
    </source>
</evidence>
<dbReference type="EC" id="4.2.3.4" evidence="7 18"/>
<evidence type="ECO:0000256" key="3">
    <source>
        <dbReference type="ARBA" id="ARBA00001947"/>
    </source>
</evidence>
<dbReference type="Pfam" id="PF24621">
    <property type="entry name" value="DHQS_C"/>
    <property type="match status" value="1"/>
</dbReference>
<dbReference type="AlphaFoldDB" id="A0A524RPR5"/>
<feature type="binding site" evidence="18">
    <location>
        <position position="163"/>
    </location>
    <ligand>
        <name>NAD(+)</name>
        <dbReference type="ChEBI" id="CHEBI:57540"/>
    </ligand>
</feature>
<reference evidence="21 22" key="1">
    <citation type="journal article" date="2019" name="mSystems">
        <title>Life at home and on the roam: Genomic adaptions reflect the dual lifestyle of an intracellular, facultative symbiont.</title>
        <authorList>
            <person name="Burgsdorf I."/>
        </authorList>
    </citation>
    <scope>NUCLEOTIDE SEQUENCE [LARGE SCALE GENOMIC DNA]</scope>
    <source>
        <strain evidence="21">277cV</strain>
    </source>
</reference>
<feature type="binding site" evidence="18">
    <location>
        <position position="261"/>
    </location>
    <ligand>
        <name>Zn(2+)</name>
        <dbReference type="ChEBI" id="CHEBI:29105"/>
    </ligand>
</feature>
<sequence>MRLTSAGRQARTISVALRDRPYEIHIAAGLRHQLGDALAACGISSGTKVLVVTNPAVDGPYGAAVSASLKTAGFHAECLVIAAGEEQKTMAGLATIHAACFRQRLERGSLIVALGGGVVGDMAGFAAATWLRGIAVVQVPTTLLAMVDASIGGKTGVNHPGGKNLIGAFHQPRLVLIDPETLETLPQREFRAGMAEVIKYGVISDVALFERLERHGPLNSVSAVGAELLQALLEASTAAKARVVAADELEGGLRAILNYGHSLGHALESLSGYGTYLHGEAVALGMHAIGLIAQRMGAWTAAEQQRQARLIEACGLPLVWPSLDVDAVLDCLQRDKKVRGGKVRFVLPRAIGRVEITAAVETALVGEVVSELMA</sequence>
<comment type="caution">
    <text evidence="18">Lacks conserved residue(s) required for the propagation of feature annotation.</text>
</comment>
<dbReference type="InterPro" id="IPR050071">
    <property type="entry name" value="Dehydroquinate_synthase"/>
</dbReference>
<feature type="binding site" evidence="18">
    <location>
        <position position="278"/>
    </location>
    <ligand>
        <name>Zn(2+)</name>
        <dbReference type="ChEBI" id="CHEBI:29105"/>
    </ligand>
</feature>
<comment type="catalytic activity">
    <reaction evidence="1 18">
        <text>7-phospho-2-dehydro-3-deoxy-D-arabino-heptonate = 3-dehydroquinate + phosphate</text>
        <dbReference type="Rhea" id="RHEA:21968"/>
        <dbReference type="ChEBI" id="CHEBI:32364"/>
        <dbReference type="ChEBI" id="CHEBI:43474"/>
        <dbReference type="ChEBI" id="CHEBI:58394"/>
        <dbReference type="EC" id="4.2.3.4"/>
    </reaction>
</comment>
<keyword evidence="16 18" id="KW-0456">Lyase</keyword>
<evidence type="ECO:0000256" key="18">
    <source>
        <dbReference type="HAMAP-Rule" id="MF_00110"/>
    </source>
</evidence>
<evidence type="ECO:0000256" key="10">
    <source>
        <dbReference type="ARBA" id="ARBA00022605"/>
    </source>
</evidence>
<evidence type="ECO:0000313" key="22">
    <source>
        <dbReference type="Proteomes" id="UP000317990"/>
    </source>
</evidence>
<dbReference type="Proteomes" id="UP000317990">
    <property type="component" value="Unassembled WGS sequence"/>
</dbReference>
<keyword evidence="11 18" id="KW-0479">Metal-binding</keyword>
<feature type="binding site" evidence="18">
    <location>
        <begin position="181"/>
        <end position="184"/>
    </location>
    <ligand>
        <name>NAD(+)</name>
        <dbReference type="ChEBI" id="CHEBI:57540"/>
    </ligand>
</feature>
<dbReference type="FunFam" id="3.40.50.1970:FF:000007">
    <property type="entry name" value="Pentafunctional AROM polypeptide"/>
    <property type="match status" value="1"/>
</dbReference>
<feature type="binding site" evidence="18">
    <location>
        <position position="196"/>
    </location>
    <ligand>
        <name>Zn(2+)</name>
        <dbReference type="ChEBI" id="CHEBI:29105"/>
    </ligand>
</feature>
<dbReference type="InterPro" id="IPR016037">
    <property type="entry name" value="DHQ_synth_AroB"/>
</dbReference>
<comment type="cofactor">
    <cofactor evidence="3">
        <name>Zn(2+)</name>
        <dbReference type="ChEBI" id="CHEBI:29105"/>
    </cofactor>
</comment>
<dbReference type="Gene3D" id="1.20.1090.10">
    <property type="entry name" value="Dehydroquinate synthase-like - alpha domain"/>
    <property type="match status" value="1"/>
</dbReference>
<evidence type="ECO:0000256" key="15">
    <source>
        <dbReference type="ARBA" id="ARBA00023141"/>
    </source>
</evidence>
<evidence type="ECO:0000256" key="7">
    <source>
        <dbReference type="ARBA" id="ARBA00013031"/>
    </source>
</evidence>
<feature type="binding site" evidence="18">
    <location>
        <begin position="117"/>
        <end position="121"/>
    </location>
    <ligand>
        <name>NAD(+)</name>
        <dbReference type="ChEBI" id="CHEBI:57540"/>
    </ligand>
</feature>
<keyword evidence="9 18" id="KW-0963">Cytoplasm</keyword>
<evidence type="ECO:0000256" key="1">
    <source>
        <dbReference type="ARBA" id="ARBA00001393"/>
    </source>
</evidence>
<dbReference type="GO" id="GO:0005737">
    <property type="term" value="C:cytoplasm"/>
    <property type="evidence" value="ECO:0007669"/>
    <property type="project" value="UniProtKB-SubCell"/>
</dbReference>
<dbReference type="PANTHER" id="PTHR43622">
    <property type="entry name" value="3-DEHYDROQUINATE SYNTHASE"/>
    <property type="match status" value="1"/>
</dbReference>
<dbReference type="NCBIfam" id="TIGR01357">
    <property type="entry name" value="aroB"/>
    <property type="match status" value="1"/>
</dbReference>
<evidence type="ECO:0000256" key="16">
    <source>
        <dbReference type="ARBA" id="ARBA00023239"/>
    </source>
</evidence>
<evidence type="ECO:0000259" key="19">
    <source>
        <dbReference type="Pfam" id="PF01761"/>
    </source>
</evidence>
<proteinExistence type="inferred from homology"/>
<gene>
    <name evidence="18" type="primary">aroB</name>
    <name evidence="21" type="ORF">ERJ67_03820</name>
</gene>
<dbReference type="PIRSF" id="PIRSF001455">
    <property type="entry name" value="DHQ_synth"/>
    <property type="match status" value="1"/>
</dbReference>
<evidence type="ECO:0000256" key="14">
    <source>
        <dbReference type="ARBA" id="ARBA00023027"/>
    </source>
</evidence>
<comment type="cofactor">
    <cofactor evidence="2 18">
        <name>NAD(+)</name>
        <dbReference type="ChEBI" id="CHEBI:57540"/>
    </cofactor>
</comment>
<feature type="domain" description="3-dehydroquinate synthase N-terminal" evidence="19">
    <location>
        <begin position="79"/>
        <end position="191"/>
    </location>
</feature>